<feature type="region of interest" description="Disordered" evidence="5">
    <location>
        <begin position="593"/>
        <end position="620"/>
    </location>
</feature>
<evidence type="ECO:0000313" key="7">
    <source>
        <dbReference type="EMBL" id="KAF5765970.1"/>
    </source>
</evidence>
<keyword evidence="7" id="KW-0808">Transferase</keyword>
<proteinExistence type="inferred from homology"/>
<dbReference type="GO" id="GO:0006355">
    <property type="term" value="P:regulation of DNA-templated transcription"/>
    <property type="evidence" value="ECO:0007669"/>
    <property type="project" value="UniProtKB-ARBA"/>
</dbReference>
<feature type="compositionally biased region" description="Basic and acidic residues" evidence="5">
    <location>
        <begin position="530"/>
        <end position="543"/>
    </location>
</feature>
<keyword evidence="3" id="KW-0539">Nucleus</keyword>
<feature type="compositionally biased region" description="Basic and acidic residues" evidence="5">
    <location>
        <begin position="494"/>
        <end position="518"/>
    </location>
</feature>
<dbReference type="GO" id="GO:2000028">
    <property type="term" value="P:regulation of photoperiodism, flowering"/>
    <property type="evidence" value="ECO:0007669"/>
    <property type="project" value="UniProtKB-ARBA"/>
</dbReference>
<dbReference type="SMART" id="SM00293">
    <property type="entry name" value="PWWP"/>
    <property type="match status" value="1"/>
</dbReference>
<feature type="compositionally biased region" description="Basic and acidic residues" evidence="5">
    <location>
        <begin position="409"/>
        <end position="428"/>
    </location>
</feature>
<feature type="compositionally biased region" description="Basic residues" evidence="5">
    <location>
        <begin position="520"/>
        <end position="529"/>
    </location>
</feature>
<dbReference type="CDD" id="cd05162">
    <property type="entry name" value="PWWP"/>
    <property type="match status" value="1"/>
</dbReference>
<dbReference type="InterPro" id="IPR000313">
    <property type="entry name" value="PWWP_dom"/>
</dbReference>
<protein>
    <submittedName>
        <fullName evidence="7">Non-specific serine/threonine protein kinase</fullName>
        <ecNumber evidence="7">2.7.11.1</ecNumber>
    </submittedName>
</protein>
<evidence type="ECO:0000259" key="6">
    <source>
        <dbReference type="PROSITE" id="PS50812"/>
    </source>
</evidence>
<sequence>MEIFEGKKMTDVTLTGVSSISQPNLEETVVTTTVSVVKMVQEDKEDEVMKNVEKGEGGEGMEKVNEGLFGNLVGGGDDEGVNVNGNENGASMAMDVEVSLFGEEEDAGGENLVSEGNVCVEKASGDPMEICLSAEKQKNDENGNRIFGGENVENREDNGDKLVENKGEHEEEEEDHGFAVGDFVWGKIKSHPWWPGQIYNPSDASDNAARLKRKGRILVAHFGDGSFSWCSPSQLKPFIDHFPEMSKQSDSKKFVNAVQMALEEVSRLVEAGLTCKCQTVNRVDHAGVVNKGIKEGVPVPKGNTIKVLMDRIEPVELLSILKDFATMDPGAGLAELELALLKSLLNVFYSKKGGYLLVKYHDPMCIDGLEYESQTGVVADSEMNGPSESIDNGDNKLYQKRKQKSVADLMKEDEPKDKKAKTPKDGGSSKRKRKALMVSVTPETDHENGGGGGVEEETMSPRQRKKSKYLSPPYLSPVGGGRLSVFGSGSGPFKEPKPESEPEKVAEMAAKPFEDSLKKSSGKKTRQNKGVREGSDSQEEPKTKSTTGAAVNVKKVLHGLLRVALDPTSFTEKNLPAVTDFVSSYRSSIFKEGSSHQTDQSILNEGSSHQTDQKKKARGTSDVAFIKEKLESMMEIVQGCAETEMSADVKASLEGEIQEVLQKVGKLKGK</sequence>
<evidence type="ECO:0000256" key="2">
    <source>
        <dbReference type="ARBA" id="ARBA00023163"/>
    </source>
</evidence>
<dbReference type="Gramene" id="mRNA:HanXRQr2_Chr15g0709841">
    <property type="protein sequence ID" value="CDS:HanXRQr2_Chr15g0709841.1"/>
    <property type="gene ID" value="HanXRQr2_Chr15g0709841"/>
</dbReference>
<evidence type="ECO:0000256" key="4">
    <source>
        <dbReference type="ARBA" id="ARBA00060746"/>
    </source>
</evidence>
<keyword evidence="8" id="KW-1185">Reference proteome</keyword>
<evidence type="ECO:0000256" key="1">
    <source>
        <dbReference type="ARBA" id="ARBA00023015"/>
    </source>
</evidence>
<gene>
    <name evidence="7" type="ORF">HanXRQr2_Chr15g0709841</name>
</gene>
<feature type="domain" description="PWWP" evidence="6">
    <location>
        <begin position="180"/>
        <end position="241"/>
    </location>
</feature>
<dbReference type="Pfam" id="PF00855">
    <property type="entry name" value="PWWP"/>
    <property type="match status" value="1"/>
</dbReference>
<feature type="compositionally biased region" description="Polar residues" evidence="5">
    <location>
        <begin position="595"/>
        <end position="610"/>
    </location>
</feature>
<dbReference type="SUPFAM" id="SSF63748">
    <property type="entry name" value="Tudor/PWWP/MBT"/>
    <property type="match status" value="1"/>
</dbReference>
<dbReference type="EMBL" id="MNCJ02000330">
    <property type="protein sequence ID" value="KAF5765970.1"/>
    <property type="molecule type" value="Genomic_DNA"/>
</dbReference>
<accession>A0A9K3H3J7</accession>
<dbReference type="PANTHER" id="PTHR10688:SF18">
    <property type="entry name" value="NON-SPECIFIC SERINE_THREONINE PROTEIN KINASE"/>
    <property type="match status" value="1"/>
</dbReference>
<evidence type="ECO:0000256" key="3">
    <source>
        <dbReference type="ARBA" id="ARBA00023242"/>
    </source>
</evidence>
<dbReference type="Proteomes" id="UP000215914">
    <property type="component" value="Unassembled WGS sequence"/>
</dbReference>
<keyword evidence="7" id="KW-0418">Kinase</keyword>
<feature type="region of interest" description="Disordered" evidence="5">
    <location>
        <begin position="380"/>
        <end position="550"/>
    </location>
</feature>
<evidence type="ECO:0000313" key="8">
    <source>
        <dbReference type="Proteomes" id="UP000215914"/>
    </source>
</evidence>
<comment type="caution">
    <text evidence="7">The sequence shown here is derived from an EMBL/GenBank/DDBJ whole genome shotgun (WGS) entry which is preliminary data.</text>
</comment>
<keyword evidence="7" id="KW-0723">Serine/threonine-protein kinase</keyword>
<dbReference type="PANTHER" id="PTHR10688">
    <property type="entry name" value="PWWP DOMAIN-CONTAINING PROTEIN"/>
    <property type="match status" value="1"/>
</dbReference>
<dbReference type="PROSITE" id="PS50812">
    <property type="entry name" value="PWWP"/>
    <property type="match status" value="1"/>
</dbReference>
<keyword evidence="1" id="KW-0805">Transcription regulation</keyword>
<dbReference type="GO" id="GO:0035098">
    <property type="term" value="C:ESC/E(Z) complex"/>
    <property type="evidence" value="ECO:0007669"/>
    <property type="project" value="UniProtKB-ARBA"/>
</dbReference>
<dbReference type="Gene3D" id="2.30.30.140">
    <property type="match status" value="1"/>
</dbReference>
<dbReference type="AlphaFoldDB" id="A0A9K3H3J7"/>
<name>A0A9K3H3J7_HELAN</name>
<evidence type="ECO:0000256" key="5">
    <source>
        <dbReference type="SAM" id="MobiDB-lite"/>
    </source>
</evidence>
<comment type="similarity">
    <text evidence="4">Belongs to the PDP family.</text>
</comment>
<dbReference type="FunFam" id="2.30.30.140:FF:000115">
    <property type="entry name" value="Tudor/PWWP/MBT superfamily protein"/>
    <property type="match status" value="1"/>
</dbReference>
<dbReference type="InterPro" id="IPR052657">
    <property type="entry name" value="PDP_family_Arabidopsis"/>
</dbReference>
<reference evidence="7" key="1">
    <citation type="journal article" date="2017" name="Nature">
        <title>The sunflower genome provides insights into oil metabolism, flowering and Asterid evolution.</title>
        <authorList>
            <person name="Badouin H."/>
            <person name="Gouzy J."/>
            <person name="Grassa C.J."/>
            <person name="Murat F."/>
            <person name="Staton S.E."/>
            <person name="Cottret L."/>
            <person name="Lelandais-Briere C."/>
            <person name="Owens G.L."/>
            <person name="Carrere S."/>
            <person name="Mayjonade B."/>
            <person name="Legrand L."/>
            <person name="Gill N."/>
            <person name="Kane N.C."/>
            <person name="Bowers J.E."/>
            <person name="Hubner S."/>
            <person name="Bellec A."/>
            <person name="Berard A."/>
            <person name="Berges H."/>
            <person name="Blanchet N."/>
            <person name="Boniface M.C."/>
            <person name="Brunel D."/>
            <person name="Catrice O."/>
            <person name="Chaidir N."/>
            <person name="Claudel C."/>
            <person name="Donnadieu C."/>
            <person name="Faraut T."/>
            <person name="Fievet G."/>
            <person name="Helmstetter N."/>
            <person name="King M."/>
            <person name="Knapp S.J."/>
            <person name="Lai Z."/>
            <person name="Le Paslier M.C."/>
            <person name="Lippi Y."/>
            <person name="Lorenzon L."/>
            <person name="Mandel J.R."/>
            <person name="Marage G."/>
            <person name="Marchand G."/>
            <person name="Marquand E."/>
            <person name="Bret-Mestries E."/>
            <person name="Morien E."/>
            <person name="Nambeesan S."/>
            <person name="Nguyen T."/>
            <person name="Pegot-Espagnet P."/>
            <person name="Pouilly N."/>
            <person name="Raftis F."/>
            <person name="Sallet E."/>
            <person name="Schiex T."/>
            <person name="Thomas J."/>
            <person name="Vandecasteele C."/>
            <person name="Vares D."/>
            <person name="Vear F."/>
            <person name="Vautrin S."/>
            <person name="Crespi M."/>
            <person name="Mangin B."/>
            <person name="Burke J.M."/>
            <person name="Salse J."/>
            <person name="Munos S."/>
            <person name="Vincourt P."/>
            <person name="Rieseberg L.H."/>
            <person name="Langlade N.B."/>
        </authorList>
    </citation>
    <scope>NUCLEOTIDE SEQUENCE</scope>
    <source>
        <tissue evidence="7">Leaves</tissue>
    </source>
</reference>
<organism evidence="7 8">
    <name type="scientific">Helianthus annuus</name>
    <name type="common">Common sunflower</name>
    <dbReference type="NCBI Taxonomy" id="4232"/>
    <lineage>
        <taxon>Eukaryota</taxon>
        <taxon>Viridiplantae</taxon>
        <taxon>Streptophyta</taxon>
        <taxon>Embryophyta</taxon>
        <taxon>Tracheophyta</taxon>
        <taxon>Spermatophyta</taxon>
        <taxon>Magnoliopsida</taxon>
        <taxon>eudicotyledons</taxon>
        <taxon>Gunneridae</taxon>
        <taxon>Pentapetalae</taxon>
        <taxon>asterids</taxon>
        <taxon>campanulids</taxon>
        <taxon>Asterales</taxon>
        <taxon>Asteraceae</taxon>
        <taxon>Asteroideae</taxon>
        <taxon>Heliantheae alliance</taxon>
        <taxon>Heliantheae</taxon>
        <taxon>Helianthus</taxon>
    </lineage>
</organism>
<dbReference type="EC" id="2.7.11.1" evidence="7"/>
<dbReference type="GO" id="GO:0004674">
    <property type="term" value="F:protein serine/threonine kinase activity"/>
    <property type="evidence" value="ECO:0007669"/>
    <property type="project" value="UniProtKB-KW"/>
</dbReference>
<keyword evidence="2" id="KW-0804">Transcription</keyword>
<reference evidence="7" key="2">
    <citation type="submission" date="2020-06" db="EMBL/GenBank/DDBJ databases">
        <title>Helianthus annuus Genome sequencing and assembly Release 2.</title>
        <authorList>
            <person name="Gouzy J."/>
            <person name="Langlade N."/>
            <person name="Munos S."/>
        </authorList>
    </citation>
    <scope>NUCLEOTIDE SEQUENCE</scope>
    <source>
        <tissue evidence="7">Leaves</tissue>
    </source>
</reference>